<keyword evidence="5" id="KW-0864">Zinc transport</keyword>
<dbReference type="Pfam" id="PF01297">
    <property type="entry name" value="ZnuA"/>
    <property type="match status" value="1"/>
</dbReference>
<dbReference type="InterPro" id="IPR006127">
    <property type="entry name" value="ZnuA-like"/>
</dbReference>
<dbReference type="SUPFAM" id="SSF53807">
    <property type="entry name" value="Helical backbone' metal receptor"/>
    <property type="match status" value="1"/>
</dbReference>
<keyword evidence="8" id="KW-1185">Reference proteome</keyword>
<dbReference type="Proteomes" id="UP000509429">
    <property type="component" value="Chromosome"/>
</dbReference>
<dbReference type="KEGG" id="reo:HUE58_00710"/>
<sequence>MIFRSLLAIIILLLSVNIFAVQNIVVSIKPIHSIVSSLTQGITEPKLLLKTNQSAHHTHLKPSQLSLLSHADLAIFIHPTFEGGLKKVLASLDANKKLIIGNVENIHLIHNEEHEGGEKHEESDEEHGHDEHQEVVNYHLWLDINNMQIFAKKLIERLIKIDPDNQSNYTVNLDKLNKNLDKLKQDINQDISAYKSKVLASYSNTFDYFTNANQLNKSINITSYHGERLSIFKMLQARKIMKNTQTKCLLTIEVPKKRTNSLTEGLNINSANIDIIGFNIQQGSGHYFKLMHHITNKVVQCLR</sequence>
<dbReference type="AlphaFoldDB" id="A0A6N0HQY9"/>
<keyword evidence="5" id="KW-0862">Zinc</keyword>
<evidence type="ECO:0000256" key="6">
    <source>
        <dbReference type="SAM" id="Coils"/>
    </source>
</evidence>
<evidence type="ECO:0000313" key="8">
    <source>
        <dbReference type="Proteomes" id="UP000509429"/>
    </source>
</evidence>
<evidence type="ECO:0000256" key="2">
    <source>
        <dbReference type="ARBA" id="ARBA00015915"/>
    </source>
</evidence>
<keyword evidence="4" id="KW-0732">Signal</keyword>
<evidence type="ECO:0000256" key="4">
    <source>
        <dbReference type="ARBA" id="ARBA00022729"/>
    </source>
</evidence>
<feature type="coiled-coil region" evidence="6">
    <location>
        <begin position="166"/>
        <end position="197"/>
    </location>
</feature>
<keyword evidence="3" id="KW-0813">Transport</keyword>
<dbReference type="Gene3D" id="3.40.50.1980">
    <property type="entry name" value="Nitrogenase molybdenum iron protein domain"/>
    <property type="match status" value="2"/>
</dbReference>
<comment type="similarity">
    <text evidence="1">Belongs to the bacterial solute-binding protein 9 family.</text>
</comment>
<keyword evidence="6" id="KW-0175">Coiled coil</keyword>
<dbReference type="GO" id="GO:0006829">
    <property type="term" value="P:zinc ion transport"/>
    <property type="evidence" value="ECO:0007669"/>
    <property type="project" value="UniProtKB-KW"/>
</dbReference>
<dbReference type="EMBL" id="CP054490">
    <property type="protein sequence ID" value="QKQ24764.1"/>
    <property type="molecule type" value="Genomic_DNA"/>
</dbReference>
<dbReference type="PANTHER" id="PTHR42953:SF3">
    <property type="entry name" value="HIGH-AFFINITY ZINC UPTAKE SYSTEM PROTEIN ZNUA"/>
    <property type="match status" value="1"/>
</dbReference>
<dbReference type="InterPro" id="IPR050492">
    <property type="entry name" value="Bact_metal-bind_prot9"/>
</dbReference>
<name>A0A6N0HQY9_9GAMM</name>
<accession>A0A6N0HQY9</accession>
<evidence type="ECO:0000256" key="3">
    <source>
        <dbReference type="ARBA" id="ARBA00022448"/>
    </source>
</evidence>
<dbReference type="GO" id="GO:0046872">
    <property type="term" value="F:metal ion binding"/>
    <property type="evidence" value="ECO:0007669"/>
    <property type="project" value="InterPro"/>
</dbReference>
<proteinExistence type="inferred from homology"/>
<reference evidence="7 8" key="1">
    <citation type="submission" date="2020-05" db="EMBL/GenBank/DDBJ databases">
        <title>Horizontal transmission and recombination maintain forever young bacterial symbiont genomes.</title>
        <authorList>
            <person name="Russell S.L."/>
            <person name="Pepper-Tunick E."/>
            <person name="Svedberg J."/>
            <person name="Byrne A."/>
            <person name="Ruelas Castillo J."/>
            <person name="Vollmers C."/>
            <person name="Beinart R.A."/>
            <person name="Corbett-Detig R."/>
        </authorList>
    </citation>
    <scope>NUCLEOTIDE SEQUENCE [LARGE SCALE GENOMIC DNA]</scope>
    <source>
        <strain evidence="7">JDF_Ridge</strain>
    </source>
</reference>
<evidence type="ECO:0000256" key="1">
    <source>
        <dbReference type="ARBA" id="ARBA00011028"/>
    </source>
</evidence>
<gene>
    <name evidence="7" type="ORF">HUE58_00710</name>
</gene>
<keyword evidence="5" id="KW-0406">Ion transport</keyword>
<protein>
    <recommendedName>
        <fullName evidence="2">High-affinity zinc uptake system protein ZnuA</fullName>
    </recommendedName>
</protein>
<evidence type="ECO:0000256" key="5">
    <source>
        <dbReference type="ARBA" id="ARBA00022906"/>
    </source>
</evidence>
<dbReference type="PANTHER" id="PTHR42953">
    <property type="entry name" value="HIGH-AFFINITY ZINC UPTAKE SYSTEM PROTEIN ZNUA-RELATED"/>
    <property type="match status" value="1"/>
</dbReference>
<organism evidence="7 8">
    <name type="scientific">Candidatus Ruthia endofausta</name>
    <dbReference type="NCBI Taxonomy" id="2738852"/>
    <lineage>
        <taxon>Bacteria</taxon>
        <taxon>Pseudomonadati</taxon>
        <taxon>Pseudomonadota</taxon>
        <taxon>Gammaproteobacteria</taxon>
        <taxon>Candidatus Pseudothioglobaceae</taxon>
        <taxon>Candidatus Ruthturnera</taxon>
    </lineage>
</organism>
<evidence type="ECO:0000313" key="7">
    <source>
        <dbReference type="EMBL" id="QKQ24764.1"/>
    </source>
</evidence>